<protein>
    <submittedName>
        <fullName evidence="2">Uncharacterized protein</fullName>
    </submittedName>
</protein>
<gene>
    <name evidence="2" type="ORF">AABB81_05620</name>
</gene>
<comment type="caution">
    <text evidence="2">The sequence shown here is derived from an EMBL/GenBank/DDBJ whole genome shotgun (WGS) entry which is preliminary data.</text>
</comment>
<reference evidence="2 3" key="1">
    <citation type="submission" date="2024-04" db="EMBL/GenBank/DDBJ databases">
        <title>whole genome sequencing of Lutimonas vermicola strain IMCC1616.</title>
        <authorList>
            <person name="Bae S.S."/>
        </authorList>
    </citation>
    <scope>NUCLEOTIDE SEQUENCE [LARGE SCALE GENOMIC DNA]</scope>
    <source>
        <strain evidence="2 3">IMCC1616</strain>
    </source>
</reference>
<accession>A0ABU9L2W1</accession>
<sequence>MELLTKKQKLIIGILFDLIGMLSYVFPGLDVVWAPLSAYLMVKMYKGNTGKIGGLISFLEEAIPGLDFFPSFTLVWCYVFLINKKSTT</sequence>
<dbReference type="RefSeq" id="WP_342159184.1">
    <property type="nucleotide sequence ID" value="NZ_JBCDNA010000001.1"/>
</dbReference>
<feature type="transmembrane region" description="Helical" evidence="1">
    <location>
        <begin position="62"/>
        <end position="82"/>
    </location>
</feature>
<name>A0ABU9L2W1_9FLAO</name>
<dbReference type="EMBL" id="JBCDNA010000001">
    <property type="protein sequence ID" value="MEL4455365.1"/>
    <property type="molecule type" value="Genomic_DNA"/>
</dbReference>
<keyword evidence="3" id="KW-1185">Reference proteome</keyword>
<evidence type="ECO:0000313" key="2">
    <source>
        <dbReference type="EMBL" id="MEL4455365.1"/>
    </source>
</evidence>
<evidence type="ECO:0000313" key="3">
    <source>
        <dbReference type="Proteomes" id="UP001474120"/>
    </source>
</evidence>
<keyword evidence="1" id="KW-0472">Membrane</keyword>
<keyword evidence="1" id="KW-1133">Transmembrane helix</keyword>
<proteinExistence type="predicted"/>
<dbReference type="Proteomes" id="UP001474120">
    <property type="component" value="Unassembled WGS sequence"/>
</dbReference>
<keyword evidence="1" id="KW-0812">Transmembrane</keyword>
<feature type="transmembrane region" description="Helical" evidence="1">
    <location>
        <begin position="12"/>
        <end position="42"/>
    </location>
</feature>
<evidence type="ECO:0000256" key="1">
    <source>
        <dbReference type="SAM" id="Phobius"/>
    </source>
</evidence>
<organism evidence="2 3">
    <name type="scientific">Lutimonas vermicola</name>
    <dbReference type="NCBI Taxonomy" id="414288"/>
    <lineage>
        <taxon>Bacteria</taxon>
        <taxon>Pseudomonadati</taxon>
        <taxon>Bacteroidota</taxon>
        <taxon>Flavobacteriia</taxon>
        <taxon>Flavobacteriales</taxon>
        <taxon>Flavobacteriaceae</taxon>
        <taxon>Lutimonas</taxon>
    </lineage>
</organism>